<dbReference type="InterPro" id="IPR025586">
    <property type="entry name" value="PcfJ"/>
</dbReference>
<gene>
    <name evidence="1" type="ORF">XFHB_12965</name>
</gene>
<keyword evidence="1" id="KW-0614">Plasmid</keyword>
<dbReference type="RefSeq" id="WP_088578642.1">
    <property type="nucleotide sequence ID" value="NZ_CP009886.1"/>
</dbReference>
<sequence length="566" mass="65486">MTEGIEVRRFLKKIRTAQVVPNKHNIVDKHRFGDARLSAVYAQAKRYIIDRKVLRLYQKLDLRPGFLSIVICNTWRIDKALDSSTVEIFEWSFTNTQWEPSSNLENWPNFQLLPVEVPKKKADDPSKDLWKNILKKALLLVLEAAGYNNLPTKSEKGKLSRREMAEILFNFYLAPKRKGQVRRNATKLCIKDAQFAAAARALRKNIWTEVIDRSVLSSVAIIKGWNSSVMIRDYLRYAPLAPSVTRILTENRNCLPLLARIKPSQWTRTDLFSRHLWVKDGRKTTIIDRSGFSDRIRLFGTSVTKRLSSFTTPAAHRWLMRAPVSVVSAFSTSLNTEVVENIAQSNLPKRVPAIVLRIIIKSRRIQPGVRLEYQRVYREWAIRCCNIWSAQGYKYLRENIKNLTNEFHDVLDWIYADGLARGLPDKNSTWQSMMRQTVNWHNAWSSARSSRRLRWESILPECEIDGYKVHPLTTSEDLNLEGYQMHHCVGNYDDWCERGDFRIFSLVDPAGIRSTLCIEQTDTGQWFVQQVRGTCNASVTKATHAISRAVAKRYTDTVIEQIENPQ</sequence>
<dbReference type="EMBL" id="CP009886">
    <property type="protein sequence ID" value="ALR07850.1"/>
    <property type="molecule type" value="Genomic_DNA"/>
</dbReference>
<organism evidence="1 2">
    <name type="scientific">Xylella fastidiosa</name>
    <dbReference type="NCBI Taxonomy" id="2371"/>
    <lineage>
        <taxon>Bacteria</taxon>
        <taxon>Pseudomonadati</taxon>
        <taxon>Pseudomonadota</taxon>
        <taxon>Gammaproteobacteria</taxon>
        <taxon>Lysobacterales</taxon>
        <taxon>Lysobacteraceae</taxon>
        <taxon>Xylella</taxon>
    </lineage>
</organism>
<reference evidence="2" key="1">
    <citation type="submission" date="2014-11" db="EMBL/GenBank/DDBJ databases">
        <title>Xylella fastidiosa Hib4 Genome Sequencing.</title>
        <authorList>
            <person name="Pierry P.M."/>
            <person name="da Silva A.M."/>
        </authorList>
    </citation>
    <scope>NUCLEOTIDE SEQUENCE [LARGE SCALE GENOMIC DNA]</scope>
    <source>
        <strain evidence="2">Hib4</strain>
        <plasmid evidence="2">pxf64-hb</plasmid>
    </source>
</reference>
<dbReference type="AlphaFoldDB" id="A0ABC8AIC7"/>
<evidence type="ECO:0000313" key="2">
    <source>
        <dbReference type="Proteomes" id="UP000196980"/>
    </source>
</evidence>
<name>A0ABC8AIC7_XYLFS</name>
<dbReference type="Pfam" id="PF14284">
    <property type="entry name" value="PcfJ"/>
    <property type="match status" value="1"/>
</dbReference>
<geneLocation type="plasmid" evidence="2">
    <name>pxf64-hb</name>
</geneLocation>
<dbReference type="Proteomes" id="UP000196980">
    <property type="component" value="Plasmid pXF64-HB"/>
</dbReference>
<protein>
    <submittedName>
        <fullName evidence="1">PcfJ domain-containing protein</fullName>
    </submittedName>
</protein>
<proteinExistence type="predicted"/>
<evidence type="ECO:0000313" key="1">
    <source>
        <dbReference type="EMBL" id="ALR07850.1"/>
    </source>
</evidence>
<accession>A0ABC8AIC7</accession>
<dbReference type="KEGG" id="xfh:XFHB_12965"/>